<organism evidence="2 3">
    <name type="scientific">Paenibacillus mellifer</name>
    <dbReference type="NCBI Taxonomy" id="2937794"/>
    <lineage>
        <taxon>Bacteria</taxon>
        <taxon>Bacillati</taxon>
        <taxon>Bacillota</taxon>
        <taxon>Bacilli</taxon>
        <taxon>Bacillales</taxon>
        <taxon>Paenibacillaceae</taxon>
        <taxon>Paenibacillus</taxon>
    </lineage>
</organism>
<proteinExistence type="predicted"/>
<name>A0A9X1Y134_9BACL</name>
<keyword evidence="1" id="KW-0472">Membrane</keyword>
<accession>A0A9X1Y134</accession>
<protein>
    <submittedName>
        <fullName evidence="2">Uncharacterized protein</fullName>
    </submittedName>
</protein>
<keyword evidence="1" id="KW-0812">Transmembrane</keyword>
<evidence type="ECO:0000256" key="1">
    <source>
        <dbReference type="SAM" id="Phobius"/>
    </source>
</evidence>
<comment type="caution">
    <text evidence="2">The sequence shown here is derived from an EMBL/GenBank/DDBJ whole genome shotgun (WGS) entry which is preliminary data.</text>
</comment>
<dbReference type="EMBL" id="JALPRK010000024">
    <property type="protein sequence ID" value="MCK8489420.1"/>
    <property type="molecule type" value="Genomic_DNA"/>
</dbReference>
<sequence length="175" mass="20797">MKSAEPETHATFYHYTLLKKKVLPKSLNHSLVILPVIWLAAETVFISWISLFFFLLAIPVILWIQYVISRSVLMIVSHSYRKRWRFSRQMPWIGYMPDQYIAYSVYRRVHLHSAWIGCCIIGILIPWSPVSFVLSLFFWHLWLMIPRFIVLSTLRGQRKDGMIKITGLEIAYYMQ</sequence>
<dbReference type="AlphaFoldDB" id="A0A9X1Y134"/>
<dbReference type="RefSeq" id="WP_248553459.1">
    <property type="nucleotide sequence ID" value="NZ_JALPRK010000024.1"/>
</dbReference>
<reference evidence="2" key="1">
    <citation type="submission" date="2022-04" db="EMBL/GenBank/DDBJ databases">
        <authorList>
            <person name="Seo M.-J."/>
        </authorList>
    </citation>
    <scope>NUCLEOTIDE SEQUENCE</scope>
    <source>
        <strain evidence="2">MBLB2552</strain>
    </source>
</reference>
<keyword evidence="3" id="KW-1185">Reference proteome</keyword>
<evidence type="ECO:0000313" key="3">
    <source>
        <dbReference type="Proteomes" id="UP001139534"/>
    </source>
</evidence>
<feature type="transmembrane region" description="Helical" evidence="1">
    <location>
        <begin position="31"/>
        <end position="54"/>
    </location>
</feature>
<feature type="transmembrane region" description="Helical" evidence="1">
    <location>
        <begin position="109"/>
        <end position="127"/>
    </location>
</feature>
<feature type="transmembrane region" description="Helical" evidence="1">
    <location>
        <begin position="133"/>
        <end position="154"/>
    </location>
</feature>
<keyword evidence="1" id="KW-1133">Transmembrane helix</keyword>
<feature type="transmembrane region" description="Helical" evidence="1">
    <location>
        <begin position="60"/>
        <end position="80"/>
    </location>
</feature>
<evidence type="ECO:0000313" key="2">
    <source>
        <dbReference type="EMBL" id="MCK8489420.1"/>
    </source>
</evidence>
<gene>
    <name evidence="2" type="ORF">M0651_19785</name>
</gene>
<dbReference type="Proteomes" id="UP001139534">
    <property type="component" value="Unassembled WGS sequence"/>
</dbReference>